<dbReference type="AlphaFoldDB" id="A0A6I4NQT0"/>
<accession>A0A6I4NQT0</accession>
<dbReference type="EMBL" id="WSTB01000018">
    <property type="protein sequence ID" value="MWB96756.1"/>
    <property type="molecule type" value="Genomic_DNA"/>
</dbReference>
<name>A0A6I4NQT0_9FLAO</name>
<evidence type="ECO:0000313" key="2">
    <source>
        <dbReference type="Proteomes" id="UP000471501"/>
    </source>
</evidence>
<dbReference type="SUPFAM" id="SSF69279">
    <property type="entry name" value="Phage tail proteins"/>
    <property type="match status" value="1"/>
</dbReference>
<dbReference type="Proteomes" id="UP000471501">
    <property type="component" value="Unassembled WGS sequence"/>
</dbReference>
<organism evidence="1 2">
    <name type="scientific">Flavobacterium hydrocarbonoxydans</name>
    <dbReference type="NCBI Taxonomy" id="2683249"/>
    <lineage>
        <taxon>Bacteria</taxon>
        <taxon>Pseudomonadati</taxon>
        <taxon>Bacteroidota</taxon>
        <taxon>Flavobacteriia</taxon>
        <taxon>Flavobacteriales</taxon>
        <taxon>Flavobacteriaceae</taxon>
        <taxon>Flavobacterium</taxon>
    </lineage>
</organism>
<protein>
    <submittedName>
        <fullName evidence="1">Late control protein</fullName>
    </submittedName>
</protein>
<keyword evidence="2" id="KW-1185">Reference proteome</keyword>
<evidence type="ECO:0000313" key="1">
    <source>
        <dbReference type="EMBL" id="MWB96756.1"/>
    </source>
</evidence>
<sequence length="357" mass="40926">MFTLESKVEFIRLKDKVEQFKYVFNAVHEIEITKSVDELSDTAIIKLPNRFKVVKNGDKENAVEFNENAIKKTDSNNKEYTENALQVGDKVIITLSYEGKYSGVEFVGYIKKISPKIPLEIHCEDAMWLLRRKSISQNWQKKVTLETVLQEIVKDTDIQLSYPVTGFNFEKWSIKENGAQALERLKKEFGFTSFITDDGKLHCGLEQLTNIGQIATYDLGKNIVQNNLEYKTTEERKIKVKFTYINPKTNERTIVEEGDSDGEVREYHTSVVSEEAKLKELAKTEIEKLKYNGFSGDLTGFLIPHATRGMKANILDQDHPNRKGSYFINKVVTTFGSGGARRKVSIRNRLGEIKEEK</sequence>
<gene>
    <name evidence="1" type="ORF">GON26_20535</name>
</gene>
<proteinExistence type="predicted"/>
<reference evidence="1 2" key="1">
    <citation type="submission" date="2019-12" db="EMBL/GenBank/DDBJ databases">
        <authorList>
            <person name="Kim Y.S."/>
        </authorList>
    </citation>
    <scope>NUCLEOTIDE SEQUENCE [LARGE SCALE GENOMIC DNA]</scope>
    <source>
        <strain evidence="1 2">GA093</strain>
    </source>
</reference>
<comment type="caution">
    <text evidence="1">The sequence shown here is derived from an EMBL/GenBank/DDBJ whole genome shotgun (WGS) entry which is preliminary data.</text>
</comment>
<dbReference type="RefSeq" id="WP_160376643.1">
    <property type="nucleotide sequence ID" value="NZ_WSTB01000018.1"/>
</dbReference>